<dbReference type="InterPro" id="IPR006059">
    <property type="entry name" value="SBP"/>
</dbReference>
<name>A0A140LC30_9FIRM</name>
<keyword evidence="1" id="KW-1133">Transmembrane helix</keyword>
<dbReference type="PATRIC" id="fig|520762.4.peg.328"/>
<dbReference type="InterPro" id="IPR050490">
    <property type="entry name" value="Bact_solute-bd_prot1"/>
</dbReference>
<reference evidence="2 3" key="1">
    <citation type="submission" date="2015-12" db="EMBL/GenBank/DDBJ databases">
        <title>Draft genome sequence of the thermoanaerobe Thermotalea metallivorans, an isolate from the runoff channel of the Great Artesian Basin, Australia.</title>
        <authorList>
            <person name="Patel B.K."/>
        </authorList>
    </citation>
    <scope>NUCLEOTIDE SEQUENCE [LARGE SCALE GENOMIC DNA]</scope>
    <source>
        <strain evidence="2 3">B2-1</strain>
    </source>
</reference>
<dbReference type="Proteomes" id="UP000070456">
    <property type="component" value="Unassembled WGS sequence"/>
</dbReference>
<dbReference type="Gene3D" id="3.40.190.10">
    <property type="entry name" value="Periplasmic binding protein-like II"/>
    <property type="match status" value="2"/>
</dbReference>
<comment type="caution">
    <text evidence="2">The sequence shown here is derived from an EMBL/GenBank/DDBJ whole genome shotgun (WGS) entry which is preliminary data.</text>
</comment>
<evidence type="ECO:0000256" key="1">
    <source>
        <dbReference type="SAM" id="Phobius"/>
    </source>
</evidence>
<gene>
    <name evidence="2" type="primary">msmE</name>
    <name evidence="2" type="ORF">AN619_02930</name>
</gene>
<dbReference type="SUPFAM" id="SSF53850">
    <property type="entry name" value="Periplasmic binding protein-like II"/>
    <property type="match status" value="1"/>
</dbReference>
<dbReference type="EMBL" id="LOEE01000007">
    <property type="protein sequence ID" value="KXG78105.1"/>
    <property type="molecule type" value="Genomic_DNA"/>
</dbReference>
<evidence type="ECO:0000313" key="2">
    <source>
        <dbReference type="EMBL" id="KXG78105.1"/>
    </source>
</evidence>
<accession>A0A140LC30</accession>
<keyword evidence="3" id="KW-1185">Reference proteome</keyword>
<organism evidence="2 3">
    <name type="scientific">Thermotalea metallivorans</name>
    <dbReference type="NCBI Taxonomy" id="520762"/>
    <lineage>
        <taxon>Bacteria</taxon>
        <taxon>Bacillati</taxon>
        <taxon>Bacillota</taxon>
        <taxon>Clostridia</taxon>
        <taxon>Peptostreptococcales</taxon>
        <taxon>Thermotaleaceae</taxon>
        <taxon>Thermotalea</taxon>
    </lineage>
</organism>
<dbReference type="PANTHER" id="PTHR43649:SF12">
    <property type="entry name" value="DIACETYLCHITOBIOSE BINDING PROTEIN DASA"/>
    <property type="match status" value="1"/>
</dbReference>
<dbReference type="AlphaFoldDB" id="A0A140LC30"/>
<proteinExistence type="predicted"/>
<sequence length="504" mass="55931">MGASSWKDCGAKGRDGVLPDFTRFLKCRHPASLMVAEGKVVFVKSILEGEYEMKKSKRIFVLAMMMIFVLSTFLLSACSSKAPQQSASNENQAAMENKEPVTLDVFQFKVEIAKELEEAARAYEKEHPNVKINIQTVGGGDDYGAALRAKIQSGEEPDIFNIGGPQDVEDWMSRLEDLSDQPWVDQALEGVLSGVTVDGKVYALPFNVEGYGFIYHKGIFETAGIDASEIVDFTSLEQAVKTLDAKIRSGELKEKYPNLEAVFELPAKETWVTGLHASNAALSQEFASSLDAFAAKKVTFKYGDAFKALLDLQANYSPNGKAKAKLNAVDYATQVDEGIVIERVAIVQQGNWIYNGVKNIDEAVANNLDILPMPVKGAKEDAIPVGVPMYWAINNKGSDGEKAAAKDFLNWLYTSDKGKDFIVNKFFFIPPLKEYENYEPKDALGRAVKRYAEAGKTMPWVFMGYPTGWGMNILGTEIQKYLSGEIKWEDVIKNSQAQWEEMRK</sequence>
<evidence type="ECO:0000313" key="3">
    <source>
        <dbReference type="Proteomes" id="UP000070456"/>
    </source>
</evidence>
<dbReference type="PANTHER" id="PTHR43649">
    <property type="entry name" value="ARABINOSE-BINDING PROTEIN-RELATED"/>
    <property type="match status" value="1"/>
</dbReference>
<keyword evidence="1" id="KW-0812">Transmembrane</keyword>
<protein>
    <submittedName>
        <fullName evidence="2">Multiple sugar-binding protein</fullName>
    </submittedName>
</protein>
<keyword evidence="1" id="KW-0472">Membrane</keyword>
<dbReference type="Pfam" id="PF01547">
    <property type="entry name" value="SBP_bac_1"/>
    <property type="match status" value="1"/>
</dbReference>
<dbReference type="STRING" id="520762.AN619_02930"/>
<feature type="transmembrane region" description="Helical" evidence="1">
    <location>
        <begin position="59"/>
        <end position="77"/>
    </location>
</feature>